<keyword evidence="2" id="KW-1185">Reference proteome</keyword>
<accession>A0A314XYD4</accession>
<dbReference type="Proteomes" id="UP000250321">
    <property type="component" value="Unassembled WGS sequence"/>
</dbReference>
<name>A0A314XYD4_PRUYE</name>
<organism evidence="1 2">
    <name type="scientific">Prunus yedoensis var. nudiflora</name>
    <dbReference type="NCBI Taxonomy" id="2094558"/>
    <lineage>
        <taxon>Eukaryota</taxon>
        <taxon>Viridiplantae</taxon>
        <taxon>Streptophyta</taxon>
        <taxon>Embryophyta</taxon>
        <taxon>Tracheophyta</taxon>
        <taxon>Spermatophyta</taxon>
        <taxon>Magnoliopsida</taxon>
        <taxon>eudicotyledons</taxon>
        <taxon>Gunneridae</taxon>
        <taxon>Pentapetalae</taxon>
        <taxon>rosids</taxon>
        <taxon>fabids</taxon>
        <taxon>Rosales</taxon>
        <taxon>Rosaceae</taxon>
        <taxon>Amygdaloideae</taxon>
        <taxon>Amygdaleae</taxon>
        <taxon>Prunus</taxon>
    </lineage>
</organism>
<gene>
    <name evidence="1" type="ORF">Pyn_01963</name>
</gene>
<comment type="caution">
    <text evidence="1">The sequence shown here is derived from an EMBL/GenBank/DDBJ whole genome shotgun (WGS) entry which is preliminary data.</text>
</comment>
<evidence type="ECO:0000313" key="1">
    <source>
        <dbReference type="EMBL" id="PQP96710.1"/>
    </source>
</evidence>
<proteinExistence type="predicted"/>
<dbReference type="AlphaFoldDB" id="A0A314XYD4"/>
<protein>
    <submittedName>
        <fullName evidence="1">Uncharacterized protein</fullName>
    </submittedName>
</protein>
<reference evidence="1 2" key="1">
    <citation type="submission" date="2018-02" db="EMBL/GenBank/DDBJ databases">
        <title>Draft genome of wild Prunus yedoensis var. nudiflora.</title>
        <authorList>
            <person name="Baek S."/>
            <person name="Kim J.-H."/>
            <person name="Choi K."/>
            <person name="Kim G.-B."/>
            <person name="Cho A."/>
            <person name="Jang H."/>
            <person name="Shin C.-H."/>
            <person name="Yu H.-J."/>
            <person name="Mun J.-H."/>
        </authorList>
    </citation>
    <scope>NUCLEOTIDE SEQUENCE [LARGE SCALE GENOMIC DNA]</scope>
    <source>
        <strain evidence="2">cv. Jeju island</strain>
        <tissue evidence="1">Leaf</tissue>
    </source>
</reference>
<evidence type="ECO:0000313" key="2">
    <source>
        <dbReference type="Proteomes" id="UP000250321"/>
    </source>
</evidence>
<dbReference type="EMBL" id="PJQY01002065">
    <property type="protein sequence ID" value="PQP96710.1"/>
    <property type="molecule type" value="Genomic_DNA"/>
</dbReference>
<sequence length="257" mass="28742">MPKHVVQAIIAQGIGSLCQMKRRSLGFRHVIVLSILASHLFCLANKKRRSQVFDISSHALSVLSGRFVLREPHLFVLNSSASIKTQTPSFFFTLPKSLSLSSSKVPSDLPNFLSLLSPILKPFHHLVTFFLALNILEPFFDSWASSFFISTCSNGSYCSPSKAMEPHLLNLMTWQFGLFQTAPPLLLSTNRLSSWKVDVSQNQDAAKVPSQPWRKMTSLPVRPRRNYNAIDEDGSTRYDDSDLAVFARLSAPAAYHS</sequence>